<dbReference type="PANTHER" id="PTHR34613">
    <property type="entry name" value="SLL0800 PROTEIN"/>
    <property type="match status" value="1"/>
</dbReference>
<name>A0A5S4FER2_9ACTN</name>
<dbReference type="EMBL" id="VCKY01000082">
    <property type="protein sequence ID" value="TMR17097.1"/>
    <property type="molecule type" value="Genomic_DNA"/>
</dbReference>
<dbReference type="OrthoDB" id="3207839at2"/>
<sequence length="170" mass="19028">MPSSRHEALHRIFRDNPGLYSRAFKMLNIDFPTSCEIAVVDTDMTEIEPIERRADTVMMFRTPWGTKHVVISESQGQPDDRKTSAWAYYLSYAHIKFGCPVILLVICQDVATAKWAREPKRIGLPGHPCLIVYPIVLGPDNVPEVTDPAEACKDTVLSMFSALTHAHCGS</sequence>
<accession>A0A5S4FER2</accession>
<dbReference type="AlphaFoldDB" id="A0A5S4FER2"/>
<evidence type="ECO:0000313" key="2">
    <source>
        <dbReference type="Proteomes" id="UP000309128"/>
    </source>
</evidence>
<keyword evidence="2" id="KW-1185">Reference proteome</keyword>
<organism evidence="1 2">
    <name type="scientific">Nonomuraea turkmeniaca</name>
    <dbReference type="NCBI Taxonomy" id="103838"/>
    <lineage>
        <taxon>Bacteria</taxon>
        <taxon>Bacillati</taxon>
        <taxon>Actinomycetota</taxon>
        <taxon>Actinomycetes</taxon>
        <taxon>Streptosporangiales</taxon>
        <taxon>Streptosporangiaceae</taxon>
        <taxon>Nonomuraea</taxon>
    </lineage>
</organism>
<comment type="caution">
    <text evidence="1">The sequence shown here is derived from an EMBL/GenBank/DDBJ whole genome shotgun (WGS) entry which is preliminary data.</text>
</comment>
<evidence type="ECO:0000313" key="1">
    <source>
        <dbReference type="EMBL" id="TMR17097.1"/>
    </source>
</evidence>
<gene>
    <name evidence="1" type="ORF">ETD86_23900</name>
</gene>
<dbReference type="Proteomes" id="UP000309128">
    <property type="component" value="Unassembled WGS sequence"/>
</dbReference>
<dbReference type="PANTHER" id="PTHR34613:SF1">
    <property type="entry name" value="SLL6017 PROTEIN"/>
    <property type="match status" value="1"/>
</dbReference>
<reference evidence="1 2" key="1">
    <citation type="submission" date="2019-05" db="EMBL/GenBank/DDBJ databases">
        <title>Draft genome sequence of Nonomuraea turkmeniaca DSM 43926.</title>
        <authorList>
            <person name="Saricaoglu S."/>
            <person name="Isik K."/>
        </authorList>
    </citation>
    <scope>NUCLEOTIDE SEQUENCE [LARGE SCALE GENOMIC DNA]</scope>
    <source>
        <strain evidence="1 2">DSM 43926</strain>
    </source>
</reference>
<protein>
    <submittedName>
        <fullName evidence="1">Uncharacterized protein</fullName>
    </submittedName>
</protein>
<dbReference type="RefSeq" id="WP_138668388.1">
    <property type="nucleotide sequence ID" value="NZ_VCKY01000082.1"/>
</dbReference>
<proteinExistence type="predicted"/>